<proteinExistence type="predicted"/>
<gene>
    <name evidence="1" type="ORF">MENT_LOCUS63784</name>
</gene>
<organism evidence="1 2">
    <name type="scientific">Meloidogyne enterolobii</name>
    <name type="common">Root-knot nematode worm</name>
    <name type="synonym">Meloidogyne mayaguensis</name>
    <dbReference type="NCBI Taxonomy" id="390850"/>
    <lineage>
        <taxon>Eukaryota</taxon>
        <taxon>Metazoa</taxon>
        <taxon>Ecdysozoa</taxon>
        <taxon>Nematoda</taxon>
        <taxon>Chromadorea</taxon>
        <taxon>Rhabditida</taxon>
        <taxon>Tylenchina</taxon>
        <taxon>Tylenchomorpha</taxon>
        <taxon>Tylenchoidea</taxon>
        <taxon>Meloidogynidae</taxon>
        <taxon>Meloidogyninae</taxon>
        <taxon>Meloidogyne</taxon>
    </lineage>
</organism>
<evidence type="ECO:0000313" key="1">
    <source>
        <dbReference type="EMBL" id="CAD2209593.1"/>
    </source>
</evidence>
<name>A0A6V7YD63_MELEN</name>
<dbReference type="AlphaFoldDB" id="A0A6V7YD63"/>
<comment type="caution">
    <text evidence="1">The sequence shown here is derived from an EMBL/GenBank/DDBJ whole genome shotgun (WGS) entry which is preliminary data.</text>
</comment>
<protein>
    <submittedName>
        <fullName evidence="1">Uncharacterized protein</fullName>
    </submittedName>
</protein>
<sequence length="70" mass="8251">MYSIYFNIIGKKFNFYTFWDYIRSCGTESNAFLKSIYIQSIFFFPIIASYQSSNVVISCVIVDLFFINPN</sequence>
<evidence type="ECO:0000313" key="2">
    <source>
        <dbReference type="Proteomes" id="UP000580250"/>
    </source>
</evidence>
<dbReference type="EMBL" id="CAJEWN010004341">
    <property type="protein sequence ID" value="CAD2209593.1"/>
    <property type="molecule type" value="Genomic_DNA"/>
</dbReference>
<dbReference type="Proteomes" id="UP000580250">
    <property type="component" value="Unassembled WGS sequence"/>
</dbReference>
<reference evidence="1 2" key="1">
    <citation type="submission" date="2020-08" db="EMBL/GenBank/DDBJ databases">
        <authorList>
            <person name="Koutsovoulos G."/>
            <person name="Danchin GJ E."/>
        </authorList>
    </citation>
    <scope>NUCLEOTIDE SEQUENCE [LARGE SCALE GENOMIC DNA]</scope>
</reference>
<accession>A0A6V7YD63</accession>